<dbReference type="Gene3D" id="3.90.190.10">
    <property type="entry name" value="Protein tyrosine phosphatase superfamily"/>
    <property type="match status" value="1"/>
</dbReference>
<evidence type="ECO:0000259" key="3">
    <source>
        <dbReference type="PROSITE" id="PS50055"/>
    </source>
</evidence>
<dbReference type="Pfam" id="PF00581">
    <property type="entry name" value="Rhodanese"/>
    <property type="match status" value="1"/>
</dbReference>
<dbReference type="Gene3D" id="3.40.250.10">
    <property type="entry name" value="Rhodanese-like domain"/>
    <property type="match status" value="1"/>
</dbReference>
<dbReference type="InterPro" id="IPR000242">
    <property type="entry name" value="PTP_cat"/>
</dbReference>
<organism evidence="6 7">
    <name type="scientific">Lipomyces starkeyi NRRL Y-11557</name>
    <dbReference type="NCBI Taxonomy" id="675824"/>
    <lineage>
        <taxon>Eukaryota</taxon>
        <taxon>Fungi</taxon>
        <taxon>Dikarya</taxon>
        <taxon>Ascomycota</taxon>
        <taxon>Saccharomycotina</taxon>
        <taxon>Lipomycetes</taxon>
        <taxon>Lipomycetales</taxon>
        <taxon>Lipomycetaceae</taxon>
        <taxon>Lipomyces</taxon>
    </lineage>
</organism>
<dbReference type="PANTHER" id="PTHR19134">
    <property type="entry name" value="RECEPTOR-TYPE TYROSINE-PROTEIN PHOSPHATASE"/>
    <property type="match status" value="1"/>
</dbReference>
<dbReference type="PROSITE" id="PS00383">
    <property type="entry name" value="TYR_PHOSPHATASE_1"/>
    <property type="match status" value="1"/>
</dbReference>
<dbReference type="InterPro" id="IPR016130">
    <property type="entry name" value="Tyr_Pase_AS"/>
</dbReference>
<protein>
    <recommendedName>
        <fullName evidence="2">protein-tyrosine-phosphatase</fullName>
        <ecNumber evidence="2">3.1.3.48</ecNumber>
    </recommendedName>
</protein>
<dbReference type="EMBL" id="KV454291">
    <property type="protein sequence ID" value="ODQ75065.1"/>
    <property type="molecule type" value="Genomic_DNA"/>
</dbReference>
<evidence type="ECO:0000256" key="1">
    <source>
        <dbReference type="ARBA" id="ARBA00009649"/>
    </source>
</evidence>
<evidence type="ECO:0000259" key="5">
    <source>
        <dbReference type="PROSITE" id="PS50206"/>
    </source>
</evidence>
<dbReference type="PANTHER" id="PTHR19134:SF561">
    <property type="entry name" value="PROTEIN TYROSINE PHOSPHATASE 36E, ISOFORM A"/>
    <property type="match status" value="1"/>
</dbReference>
<evidence type="ECO:0000259" key="4">
    <source>
        <dbReference type="PROSITE" id="PS50056"/>
    </source>
</evidence>
<feature type="domain" description="Tyrosine specific protein phosphatases" evidence="4">
    <location>
        <begin position="428"/>
        <end position="519"/>
    </location>
</feature>
<evidence type="ECO:0000313" key="7">
    <source>
        <dbReference type="Proteomes" id="UP000094385"/>
    </source>
</evidence>
<dbReference type="OrthoDB" id="6058203at2759"/>
<dbReference type="PROSITE" id="PS50055">
    <property type="entry name" value="TYR_PHOSPHATASE_PTP"/>
    <property type="match status" value="1"/>
</dbReference>
<dbReference type="SUPFAM" id="SSF52799">
    <property type="entry name" value="(Phosphotyrosine protein) phosphatases II"/>
    <property type="match status" value="1"/>
</dbReference>
<dbReference type="SMART" id="SM00450">
    <property type="entry name" value="RHOD"/>
    <property type="match status" value="1"/>
</dbReference>
<accession>A0A1E3QBK4</accession>
<dbReference type="PRINTS" id="PR00700">
    <property type="entry name" value="PRTYPHPHTASE"/>
</dbReference>
<dbReference type="Proteomes" id="UP000094385">
    <property type="component" value="Unassembled WGS sequence"/>
</dbReference>
<dbReference type="InterPro" id="IPR029021">
    <property type="entry name" value="Prot-tyrosine_phosphatase-like"/>
</dbReference>
<dbReference type="InterPro" id="IPR003595">
    <property type="entry name" value="Tyr_Pase_cat"/>
</dbReference>
<comment type="similarity">
    <text evidence="1">Belongs to the protein-tyrosine phosphatase family. Non-receptor class subfamily.</text>
</comment>
<evidence type="ECO:0000256" key="2">
    <source>
        <dbReference type="ARBA" id="ARBA00013064"/>
    </source>
</evidence>
<dbReference type="InterPro" id="IPR050348">
    <property type="entry name" value="Protein-Tyr_Phosphatase"/>
</dbReference>
<dbReference type="STRING" id="675824.A0A1E3QBK4"/>
<dbReference type="GO" id="GO:0004725">
    <property type="term" value="F:protein tyrosine phosphatase activity"/>
    <property type="evidence" value="ECO:0007669"/>
    <property type="project" value="UniProtKB-EC"/>
</dbReference>
<reference evidence="6 7" key="1">
    <citation type="journal article" date="2016" name="Proc. Natl. Acad. Sci. U.S.A.">
        <title>Comparative genomics of biotechnologically important yeasts.</title>
        <authorList>
            <person name="Riley R."/>
            <person name="Haridas S."/>
            <person name="Wolfe K.H."/>
            <person name="Lopes M.R."/>
            <person name="Hittinger C.T."/>
            <person name="Goeker M."/>
            <person name="Salamov A.A."/>
            <person name="Wisecaver J.H."/>
            <person name="Long T.M."/>
            <person name="Calvey C.H."/>
            <person name="Aerts A.L."/>
            <person name="Barry K.W."/>
            <person name="Choi C."/>
            <person name="Clum A."/>
            <person name="Coughlan A.Y."/>
            <person name="Deshpande S."/>
            <person name="Douglass A.P."/>
            <person name="Hanson S.J."/>
            <person name="Klenk H.-P."/>
            <person name="LaButti K.M."/>
            <person name="Lapidus A."/>
            <person name="Lindquist E.A."/>
            <person name="Lipzen A.M."/>
            <person name="Meier-Kolthoff J.P."/>
            <person name="Ohm R.A."/>
            <person name="Otillar R.P."/>
            <person name="Pangilinan J.L."/>
            <person name="Peng Y."/>
            <person name="Rokas A."/>
            <person name="Rosa C.A."/>
            <person name="Scheuner C."/>
            <person name="Sibirny A.A."/>
            <person name="Slot J.C."/>
            <person name="Stielow J.B."/>
            <person name="Sun H."/>
            <person name="Kurtzman C.P."/>
            <person name="Blackwell M."/>
            <person name="Grigoriev I.V."/>
            <person name="Jeffries T.W."/>
        </authorList>
    </citation>
    <scope>NUCLEOTIDE SEQUENCE [LARGE SCALE GENOMIC DNA]</scope>
    <source>
        <strain evidence="6 7">NRRL Y-11557</strain>
    </source>
</reference>
<dbReference type="PROSITE" id="PS50206">
    <property type="entry name" value="RHODANESE_3"/>
    <property type="match status" value="1"/>
</dbReference>
<feature type="domain" description="Rhodanese" evidence="5">
    <location>
        <begin position="6"/>
        <end position="122"/>
    </location>
</feature>
<evidence type="ECO:0000313" key="6">
    <source>
        <dbReference type="EMBL" id="ODQ75065.1"/>
    </source>
</evidence>
<keyword evidence="7" id="KW-1185">Reference proteome</keyword>
<dbReference type="InterPro" id="IPR000387">
    <property type="entry name" value="Tyr_Pase_dom"/>
</dbReference>
<sequence>MNIASAPSKILILDVRPYAQYANERIRGAVNLCLPSTLLKRPAFTVSKILDSLATEQRNRLSSWKSAKSIIVYDGSSTTLTVSSPVFQTARKFLNDSGFGGHVYFLKGGICEFTLQLRDFVEFGSTSSSPSVSTIPTTVTTSKKCDSLCLPILSGLHLPIFSKKQPLVNPFFSNIRQNMDLVGGVGEPLPIRIPDSCTPLKLRRLPLWLQDVCSSDGPKRIADRFLEIEKAEKRRLESAFGGCSIANACALKNAFSKREPEKQEQKFSISAALERGAKNRYNNIFPYDHTRVKLSCSPGSCDYINASFIRAHGSTKQYIATQGPLPETFSDFWSVVWDQNVRVIVMLTPTKEGGQVKCHSYWQDTRYGQLTLRPLSEQEVVLSSKTNTKVRIRKFSLSLASQPFSPFREITHIQYVSWPDLGTPADPVDIVALSKLSSQFNYADGDEADAVTPPVVVHCSAGCGRTGTFCTVDTVIDILRRNKEYDSPSSCQTVDLVAEVVNDLRTQRLSMVQCLRQFVICYESVLVWKIDQLEQQDKVALQFEDGNCEKKDVEMAE</sequence>
<dbReference type="CDD" id="cd01446">
    <property type="entry name" value="DSP_MapKP"/>
    <property type="match status" value="1"/>
</dbReference>
<dbReference type="SUPFAM" id="SSF52821">
    <property type="entry name" value="Rhodanese/Cell cycle control phosphatase"/>
    <property type="match status" value="1"/>
</dbReference>
<dbReference type="PROSITE" id="PS50056">
    <property type="entry name" value="TYR_PHOSPHATASE_2"/>
    <property type="match status" value="1"/>
</dbReference>
<dbReference type="InterPro" id="IPR001763">
    <property type="entry name" value="Rhodanese-like_dom"/>
</dbReference>
<dbReference type="Pfam" id="PF00102">
    <property type="entry name" value="Y_phosphatase"/>
    <property type="match status" value="1"/>
</dbReference>
<dbReference type="InterPro" id="IPR036873">
    <property type="entry name" value="Rhodanese-like_dom_sf"/>
</dbReference>
<feature type="domain" description="Tyrosine-protein phosphatase" evidence="3">
    <location>
        <begin position="278"/>
        <end position="528"/>
    </location>
</feature>
<name>A0A1E3QBK4_LIPST</name>
<dbReference type="EC" id="3.1.3.48" evidence="2"/>
<dbReference type="CDD" id="cd18533">
    <property type="entry name" value="PTP_fungal"/>
    <property type="match status" value="1"/>
</dbReference>
<dbReference type="SMART" id="SM00404">
    <property type="entry name" value="PTPc_motif"/>
    <property type="match status" value="1"/>
</dbReference>
<dbReference type="SMART" id="SM00194">
    <property type="entry name" value="PTPc"/>
    <property type="match status" value="1"/>
</dbReference>
<gene>
    <name evidence="6" type="ORF">LIPSTDRAFT_49468</name>
</gene>
<dbReference type="AlphaFoldDB" id="A0A1E3QBK4"/>
<proteinExistence type="inferred from homology"/>